<feature type="signal peptide" evidence="6">
    <location>
        <begin position="1"/>
        <end position="23"/>
    </location>
</feature>
<reference evidence="8" key="1">
    <citation type="submission" date="2023-09" db="UniProtKB">
        <authorList>
            <consortium name="Ensembl"/>
        </authorList>
    </citation>
    <scope>IDENTIFICATION</scope>
</reference>
<evidence type="ECO:0000256" key="4">
    <source>
        <dbReference type="ARBA" id="ARBA00023136"/>
    </source>
</evidence>
<keyword evidence="2" id="KW-1003">Cell membrane</keyword>
<dbReference type="GO" id="GO:1901317">
    <property type="term" value="P:regulation of flagellated sperm motility"/>
    <property type="evidence" value="ECO:0007669"/>
    <property type="project" value="TreeGrafter"/>
</dbReference>
<evidence type="ECO:0000256" key="2">
    <source>
        <dbReference type="ARBA" id="ARBA00022475"/>
    </source>
</evidence>
<accession>A0A8C0X4G4</accession>
<name>A0A8C0X4G4_CASCN</name>
<evidence type="ECO:0000256" key="1">
    <source>
        <dbReference type="ARBA" id="ARBA00004236"/>
    </source>
</evidence>
<organism evidence="8">
    <name type="scientific">Castor canadensis</name>
    <name type="common">American beaver</name>
    <dbReference type="NCBI Taxonomy" id="51338"/>
    <lineage>
        <taxon>Eukaryota</taxon>
        <taxon>Metazoa</taxon>
        <taxon>Chordata</taxon>
        <taxon>Craniata</taxon>
        <taxon>Vertebrata</taxon>
        <taxon>Euteleostomi</taxon>
        <taxon>Mammalia</taxon>
        <taxon>Eutheria</taxon>
        <taxon>Euarchontoglires</taxon>
        <taxon>Glires</taxon>
        <taxon>Rodentia</taxon>
        <taxon>Castorimorpha</taxon>
        <taxon>Castoridae</taxon>
        <taxon>Castor</taxon>
    </lineage>
</organism>
<sequence length="236" mass="26347">MRACPMHNLLFLFLLAVSSLALAQQMHCHLGTSVTIESKPSNWTTEKVETCDNGSLCQETILLIKSERVTMLFSLPQAKHDSHHSPFSLLSHHRAQDISFSNFCEESLCNNKENVFHFWKTPPNTSTMLHCPTCLALGSCTSVPSLPCHRYATRCYRGRIGLTGGINMTVDVRGCTDMTGCRLIAGLTRIGPISVKEKCLPQPALQPRRARSGAPWLLVSVWRLELLLSLLLVHFF</sequence>
<protein>
    <recommendedName>
        <fullName evidence="7">UPAR/Ly6 domain-containing protein</fullName>
    </recommendedName>
</protein>
<keyword evidence="5" id="KW-0325">Glycoprotein</keyword>
<dbReference type="InterPro" id="IPR051899">
    <property type="entry name" value="Fert-Immune_med_protein"/>
</dbReference>
<evidence type="ECO:0000313" key="8">
    <source>
        <dbReference type="Ensembl" id="ENSCCNP00000020576.1"/>
    </source>
</evidence>
<evidence type="ECO:0000256" key="3">
    <source>
        <dbReference type="ARBA" id="ARBA00022729"/>
    </source>
</evidence>
<dbReference type="Ensembl" id="ENSCCNT00000026564.1">
    <property type="protein sequence ID" value="ENSCCNP00000020576.1"/>
    <property type="gene ID" value="ENSCCNG00000020495.1"/>
</dbReference>
<evidence type="ECO:0000259" key="7">
    <source>
        <dbReference type="Pfam" id="PF00021"/>
    </source>
</evidence>
<dbReference type="PANTHER" id="PTHR16529">
    <property type="entry name" value="CD177 ANTIGEN"/>
    <property type="match status" value="1"/>
</dbReference>
<keyword evidence="4" id="KW-0472">Membrane</keyword>
<dbReference type="PANTHER" id="PTHR16529:SF3">
    <property type="entry name" value="TESTIS-EXPRESSED PROTEIN 101"/>
    <property type="match status" value="1"/>
</dbReference>
<dbReference type="AlphaFoldDB" id="A0A8C0X4G4"/>
<comment type="subcellular location">
    <subcellularLocation>
        <location evidence="1">Cell membrane</location>
    </subcellularLocation>
</comment>
<dbReference type="GO" id="GO:0044853">
    <property type="term" value="C:plasma membrane raft"/>
    <property type="evidence" value="ECO:0007669"/>
    <property type="project" value="TreeGrafter"/>
</dbReference>
<dbReference type="InterPro" id="IPR016054">
    <property type="entry name" value="LY6_UPA_recep-like"/>
</dbReference>
<dbReference type="Pfam" id="PF00021">
    <property type="entry name" value="UPAR_LY6"/>
    <property type="match status" value="1"/>
</dbReference>
<dbReference type="CDD" id="cd23634">
    <property type="entry name" value="TFP_LU_ECD_TEX101_rpt2"/>
    <property type="match status" value="1"/>
</dbReference>
<feature type="domain" description="UPAR/Ly6" evidence="7">
    <location>
        <begin position="129"/>
        <end position="199"/>
    </location>
</feature>
<gene>
    <name evidence="8" type="primary">Tex101</name>
</gene>
<keyword evidence="3 6" id="KW-0732">Signal</keyword>
<evidence type="ECO:0000256" key="5">
    <source>
        <dbReference type="ARBA" id="ARBA00023180"/>
    </source>
</evidence>
<proteinExistence type="predicted"/>
<evidence type="ECO:0000256" key="6">
    <source>
        <dbReference type="SAM" id="SignalP"/>
    </source>
</evidence>
<dbReference type="GO" id="GO:0007339">
    <property type="term" value="P:binding of sperm to zona pellucida"/>
    <property type="evidence" value="ECO:0007669"/>
    <property type="project" value="TreeGrafter"/>
</dbReference>
<feature type="chain" id="PRO_5034340757" description="UPAR/Ly6 domain-containing protein" evidence="6">
    <location>
        <begin position="24"/>
        <end position="236"/>
    </location>
</feature>